<dbReference type="RefSeq" id="WP_067385144.1">
    <property type="nucleotide sequence ID" value="NZ_CP015839.1"/>
</dbReference>
<sequence>MKTIDGQALWHSLGASHFREMSTFGALPDSTVQRLLTEGKVRQLDKGEVLYRAGDRVYSFFVVISGKLAMYICAEDQYAFSRHHIRGEELGFVAMIGLHDRVGTAVAAEETLVAEISSDQFLELHISEPEAFGLLLLNLSREMARGIRQLNNIIVQMSMQQNTGKAG</sequence>
<dbReference type="OrthoDB" id="5740565at2"/>
<evidence type="ECO:0000313" key="3">
    <source>
        <dbReference type="Proteomes" id="UP000078070"/>
    </source>
</evidence>
<reference evidence="3" key="1">
    <citation type="submission" date="2016-05" db="EMBL/GenBank/DDBJ databases">
        <authorList>
            <person name="Baek K."/>
            <person name="Yang S.-J."/>
        </authorList>
    </citation>
    <scope>NUCLEOTIDE SEQUENCE [LARGE SCALE GENOMIC DNA]</scope>
    <source>
        <strain evidence="3">ST58-10</strain>
    </source>
</reference>
<dbReference type="InterPro" id="IPR000595">
    <property type="entry name" value="cNMP-bd_dom"/>
</dbReference>
<organism evidence="2 3">
    <name type="scientific">Marinobacterium aestuarii</name>
    <dbReference type="NCBI Taxonomy" id="1821621"/>
    <lineage>
        <taxon>Bacteria</taxon>
        <taxon>Pseudomonadati</taxon>
        <taxon>Pseudomonadota</taxon>
        <taxon>Gammaproteobacteria</taxon>
        <taxon>Oceanospirillales</taxon>
        <taxon>Oceanospirillaceae</taxon>
        <taxon>Marinobacterium</taxon>
    </lineage>
</organism>
<gene>
    <name evidence="2" type="ORF">A8C75_16960</name>
</gene>
<dbReference type="SMART" id="SM00100">
    <property type="entry name" value="cNMP"/>
    <property type="match status" value="1"/>
</dbReference>
<name>A0A1A9F2N5_9GAMM</name>
<dbReference type="Proteomes" id="UP000078070">
    <property type="component" value="Chromosome"/>
</dbReference>
<dbReference type="CDD" id="cd00038">
    <property type="entry name" value="CAP_ED"/>
    <property type="match status" value="1"/>
</dbReference>
<dbReference type="InterPro" id="IPR014710">
    <property type="entry name" value="RmlC-like_jellyroll"/>
</dbReference>
<dbReference type="KEGG" id="mars:A8C75_16960"/>
<proteinExistence type="predicted"/>
<evidence type="ECO:0000259" key="1">
    <source>
        <dbReference type="PROSITE" id="PS50042"/>
    </source>
</evidence>
<evidence type="ECO:0000313" key="2">
    <source>
        <dbReference type="EMBL" id="ANG63993.1"/>
    </source>
</evidence>
<dbReference type="InterPro" id="IPR018490">
    <property type="entry name" value="cNMP-bd_dom_sf"/>
</dbReference>
<accession>A0A1A9F2N5</accession>
<dbReference type="SUPFAM" id="SSF51206">
    <property type="entry name" value="cAMP-binding domain-like"/>
    <property type="match status" value="1"/>
</dbReference>
<dbReference type="STRING" id="1821621.A8C75_16960"/>
<keyword evidence="3" id="KW-1185">Reference proteome</keyword>
<feature type="domain" description="Cyclic nucleotide-binding" evidence="1">
    <location>
        <begin position="23"/>
        <end position="124"/>
    </location>
</feature>
<reference evidence="2 3" key="2">
    <citation type="journal article" date="2018" name="Int. J. Syst. Evol. Microbiol.">
        <title>Marinobacterium aestuarii sp. nov., a benzene-degrading marine bacterium isolated from estuary sediment.</title>
        <authorList>
            <person name="Bae S.S."/>
            <person name="Jung J."/>
            <person name="Chung D."/>
            <person name="Baek K."/>
        </authorList>
    </citation>
    <scope>NUCLEOTIDE SEQUENCE [LARGE SCALE GENOMIC DNA]</scope>
    <source>
        <strain evidence="2 3">ST58-10</strain>
    </source>
</reference>
<dbReference type="AlphaFoldDB" id="A0A1A9F2N5"/>
<dbReference type="Pfam" id="PF00027">
    <property type="entry name" value="cNMP_binding"/>
    <property type="match status" value="1"/>
</dbReference>
<protein>
    <recommendedName>
        <fullName evidence="1">Cyclic nucleotide-binding domain-containing protein</fullName>
    </recommendedName>
</protein>
<dbReference type="PROSITE" id="PS50042">
    <property type="entry name" value="CNMP_BINDING_3"/>
    <property type="match status" value="1"/>
</dbReference>
<dbReference type="Gene3D" id="2.60.120.10">
    <property type="entry name" value="Jelly Rolls"/>
    <property type="match status" value="1"/>
</dbReference>
<dbReference type="EMBL" id="CP015839">
    <property type="protein sequence ID" value="ANG63993.1"/>
    <property type="molecule type" value="Genomic_DNA"/>
</dbReference>